<evidence type="ECO:0000256" key="1">
    <source>
        <dbReference type="ARBA" id="ARBA00004123"/>
    </source>
</evidence>
<reference evidence="5 6" key="2">
    <citation type="submission" date="2018-11" db="EMBL/GenBank/DDBJ databases">
        <authorList>
            <consortium name="Pathogen Informatics"/>
        </authorList>
    </citation>
    <scope>NUCLEOTIDE SEQUENCE [LARGE SCALE GENOMIC DNA]</scope>
</reference>
<dbReference type="WBParaSite" id="TCLT_0000472701-mRNA-1">
    <property type="protein sequence ID" value="TCLT_0000472701-mRNA-1"/>
    <property type="gene ID" value="TCLT_0000472701"/>
</dbReference>
<feature type="domain" description="RRP12 N-terminal HEAT" evidence="4">
    <location>
        <begin position="96"/>
        <end position="238"/>
    </location>
</feature>
<dbReference type="InterPro" id="IPR052087">
    <property type="entry name" value="RRP12"/>
</dbReference>
<dbReference type="Pfam" id="PF25772">
    <property type="entry name" value="HEAT_RRP12_N"/>
    <property type="match status" value="1"/>
</dbReference>
<dbReference type="InterPro" id="IPR012978">
    <property type="entry name" value="HEAT_RRP12"/>
</dbReference>
<reference evidence="7" key="1">
    <citation type="submission" date="2017-02" db="UniProtKB">
        <authorList>
            <consortium name="WormBaseParasite"/>
        </authorList>
    </citation>
    <scope>IDENTIFICATION</scope>
</reference>
<dbReference type="AlphaFoldDB" id="A0A0N5CWK3"/>
<dbReference type="InterPro" id="IPR016024">
    <property type="entry name" value="ARM-type_fold"/>
</dbReference>
<keyword evidence="2" id="KW-0539">Nucleus</keyword>
<dbReference type="EMBL" id="UYYF01004300">
    <property type="protein sequence ID" value="VDN01866.1"/>
    <property type="molecule type" value="Genomic_DNA"/>
</dbReference>
<accession>A0A0N5CWK3</accession>
<protein>
    <submittedName>
        <fullName evidence="7">NUC173 domain-containing protein</fullName>
    </submittedName>
</protein>
<evidence type="ECO:0000259" key="3">
    <source>
        <dbReference type="Pfam" id="PF08161"/>
    </source>
</evidence>
<dbReference type="Proteomes" id="UP000276776">
    <property type="component" value="Unassembled WGS sequence"/>
</dbReference>
<evidence type="ECO:0000313" key="6">
    <source>
        <dbReference type="Proteomes" id="UP000276776"/>
    </source>
</evidence>
<dbReference type="PANTHER" id="PTHR48287:SF1">
    <property type="entry name" value="ARM REPEAT SUPERFAMILY PROTEIN"/>
    <property type="match status" value="1"/>
</dbReference>
<dbReference type="STRING" id="103827.A0A0N5CWK3"/>
<comment type="subcellular location">
    <subcellularLocation>
        <location evidence="1">Nucleus</location>
    </subcellularLocation>
</comment>
<sequence>MPFVPVDEAYNKVVSQQEDAVIKQLPMHSLQIDDISGQKDARSSTCGRSEVKSHLSVFTNCTNPTFASVHNIWKYFFIIDIYVIVTALKRGSLLQQEVLAVLAAVAELIKDRGGKESDAEYFAALLTAIETIPATDESRLEAAFYLLRLVIKKLDEGVVRLCFSKAFQIFMKKLSETSPGPTLAKLICTLGDILRQQPAGIWENNNTRLSLMKIEMFALHEKSVVRSAARRTLCSILNDPMKATSDGYHPSALMVGEFITQHMAQGFGNKKIDMILRLLCLSEDIMHKMPYSIFKKFAEQALTALSISDAVLRCAIFRCFRKVLRQQPDVATLPLSTNILLCSLLRDFKSVASDPDVACFWLQAVCEALVCLTARDFLKSAVPLVSSLQQIFDTFDLGIESVATVACTVICRLVDHCVQQSEELPSYCVDLCNKSLNSQSSAVWRHVLRAEFRIIVVCKDSINEASLIRALIVLDELRKDSNRFIIPEIDLNIGAVVRYIGAEQVLSVLSLDLDSHSLTTIQLRKPWLIPILRVNMCNQSISLALRYFLPLANHLLKKKNSRNEMEKKTALILCVS</sequence>
<organism evidence="7">
    <name type="scientific">Thelazia callipaeda</name>
    <name type="common">Oriental eyeworm</name>
    <name type="synonym">Parasitic nematode</name>
    <dbReference type="NCBI Taxonomy" id="103827"/>
    <lineage>
        <taxon>Eukaryota</taxon>
        <taxon>Metazoa</taxon>
        <taxon>Ecdysozoa</taxon>
        <taxon>Nematoda</taxon>
        <taxon>Chromadorea</taxon>
        <taxon>Rhabditida</taxon>
        <taxon>Spirurina</taxon>
        <taxon>Spiruromorpha</taxon>
        <taxon>Thelazioidea</taxon>
        <taxon>Thelaziidae</taxon>
        <taxon>Thelazia</taxon>
    </lineage>
</organism>
<dbReference type="InterPro" id="IPR057860">
    <property type="entry name" value="HEAT_RRP12_N"/>
</dbReference>
<gene>
    <name evidence="5" type="ORF">TCLT_LOCUS4716</name>
</gene>
<keyword evidence="6" id="KW-1185">Reference proteome</keyword>
<evidence type="ECO:0000313" key="5">
    <source>
        <dbReference type="EMBL" id="VDN01866.1"/>
    </source>
</evidence>
<dbReference type="OMA" id="LIHEICC"/>
<name>A0A0N5CWK3_THECL</name>
<evidence type="ECO:0000256" key="2">
    <source>
        <dbReference type="ARBA" id="ARBA00023242"/>
    </source>
</evidence>
<dbReference type="Pfam" id="PF08161">
    <property type="entry name" value="RRP12_HEAT"/>
    <property type="match status" value="1"/>
</dbReference>
<evidence type="ECO:0000313" key="7">
    <source>
        <dbReference type="WBParaSite" id="TCLT_0000472701-mRNA-1"/>
    </source>
</evidence>
<dbReference type="SUPFAM" id="SSF48371">
    <property type="entry name" value="ARM repeat"/>
    <property type="match status" value="1"/>
</dbReference>
<proteinExistence type="predicted"/>
<dbReference type="PANTHER" id="PTHR48287">
    <property type="entry name" value="ARM REPEAT SUPERFAMILY PROTEIN"/>
    <property type="match status" value="1"/>
</dbReference>
<feature type="domain" description="RRP12 HEAT" evidence="3">
    <location>
        <begin position="401"/>
        <end position="569"/>
    </location>
</feature>
<dbReference type="GO" id="GO:0005634">
    <property type="term" value="C:nucleus"/>
    <property type="evidence" value="ECO:0007669"/>
    <property type="project" value="UniProtKB-SubCell"/>
</dbReference>
<dbReference type="OrthoDB" id="2192888at2759"/>
<evidence type="ECO:0000259" key="4">
    <source>
        <dbReference type="Pfam" id="PF25772"/>
    </source>
</evidence>